<dbReference type="Proteomes" id="UP001165060">
    <property type="component" value="Unassembled WGS sequence"/>
</dbReference>
<dbReference type="PANTHER" id="PTHR14614">
    <property type="entry name" value="HEPATOCELLULAR CARCINOMA-ASSOCIATED ANTIGEN"/>
    <property type="match status" value="1"/>
</dbReference>
<dbReference type="InterPro" id="IPR029063">
    <property type="entry name" value="SAM-dependent_MTases_sf"/>
</dbReference>
<dbReference type="EMBL" id="BRYB01001506">
    <property type="protein sequence ID" value="GMI27336.1"/>
    <property type="molecule type" value="Genomic_DNA"/>
</dbReference>
<gene>
    <name evidence="1" type="ORF">TeGR_g6401</name>
</gene>
<reference evidence="1 2" key="1">
    <citation type="journal article" date="2023" name="Commun. Biol.">
        <title>Genome analysis of Parmales, the sister group of diatoms, reveals the evolutionary specialization of diatoms from phago-mixotrophs to photoautotrophs.</title>
        <authorList>
            <person name="Ban H."/>
            <person name="Sato S."/>
            <person name="Yoshikawa S."/>
            <person name="Yamada K."/>
            <person name="Nakamura Y."/>
            <person name="Ichinomiya M."/>
            <person name="Sato N."/>
            <person name="Blanc-Mathieu R."/>
            <person name="Endo H."/>
            <person name="Kuwata A."/>
            <person name="Ogata H."/>
        </authorList>
    </citation>
    <scope>NUCLEOTIDE SEQUENCE [LARGE SCALE GENOMIC DNA]</scope>
</reference>
<evidence type="ECO:0000313" key="2">
    <source>
        <dbReference type="Proteomes" id="UP001165060"/>
    </source>
</evidence>
<dbReference type="PANTHER" id="PTHR14614:SF163">
    <property type="entry name" value="METHYLTRANSFERASE SMALL DOMAIN-CONTAINING PROTEIN"/>
    <property type="match status" value="1"/>
</dbReference>
<comment type="caution">
    <text evidence="1">The sequence shown here is derived from an EMBL/GenBank/DDBJ whole genome shotgun (WGS) entry which is preliminary data.</text>
</comment>
<dbReference type="SUPFAM" id="SSF53335">
    <property type="entry name" value="S-adenosyl-L-methionine-dependent methyltransferases"/>
    <property type="match status" value="1"/>
</dbReference>
<evidence type="ECO:0000313" key="1">
    <source>
        <dbReference type="EMBL" id="GMI27336.1"/>
    </source>
</evidence>
<keyword evidence="2" id="KW-1185">Reference proteome</keyword>
<organism evidence="1 2">
    <name type="scientific">Tetraparma gracilis</name>
    <dbReference type="NCBI Taxonomy" id="2962635"/>
    <lineage>
        <taxon>Eukaryota</taxon>
        <taxon>Sar</taxon>
        <taxon>Stramenopiles</taxon>
        <taxon>Ochrophyta</taxon>
        <taxon>Bolidophyceae</taxon>
        <taxon>Parmales</taxon>
        <taxon>Triparmaceae</taxon>
        <taxon>Tetraparma</taxon>
    </lineage>
</organism>
<proteinExistence type="predicted"/>
<accession>A0ABQ6MK18</accession>
<sequence length="312" mass="33751">MSTVTNQAAHNLYTTTADQPYTTHINLFKKPIPITVHQTSEESSWPGGALWDPAVIMVKLFQAAFGTNPAPLSPPLTDAQRLLNQLVNLKTATILEMGCGVGLTGIALGALGAKYVSCTDMQVVVDAVTRRNVDHNAHLFRTSTVLAQGLLWGTDPPPADAIFDSLKSATGSGVFSMVFAADIAYCRPGLQGHFDAFMETLLSILSASDANAERESLEQKGGRVVKKKKGRASAEPAKKQETIFVYCHRRRMAASEDLLHLIMEQFEYVEGAGVIRGEDVDPATFALGKGKKKPEITIHILKRRTPPPSLAP</sequence>
<protein>
    <submittedName>
        <fullName evidence="1">Uncharacterized protein</fullName>
    </submittedName>
</protein>
<dbReference type="Pfam" id="PF10294">
    <property type="entry name" value="Methyltransf_16"/>
    <property type="match status" value="1"/>
</dbReference>
<name>A0ABQ6MK18_9STRA</name>
<dbReference type="Gene3D" id="3.40.50.150">
    <property type="entry name" value="Vaccinia Virus protein VP39"/>
    <property type="match status" value="1"/>
</dbReference>
<dbReference type="InterPro" id="IPR019410">
    <property type="entry name" value="Methyltransf_16"/>
</dbReference>